<keyword evidence="4" id="KW-1185">Reference proteome</keyword>
<dbReference type="GO" id="GO:0006310">
    <property type="term" value="P:DNA recombination"/>
    <property type="evidence" value="ECO:0007669"/>
    <property type="project" value="UniProtKB-KW"/>
</dbReference>
<dbReference type="GO" id="GO:0003677">
    <property type="term" value="F:DNA binding"/>
    <property type="evidence" value="ECO:0007669"/>
    <property type="project" value="InterPro"/>
</dbReference>
<protein>
    <recommendedName>
        <fullName evidence="5">Reverse transcriptase domain-containing protein</fullName>
    </recommendedName>
</protein>
<dbReference type="InterPro" id="IPR052925">
    <property type="entry name" value="Phage_Integrase-like_Recomb"/>
</dbReference>
<comment type="caution">
    <text evidence="3">The sequence shown here is derived from an EMBL/GenBank/DDBJ whole genome shotgun (WGS) entry which is preliminary data.</text>
</comment>
<dbReference type="OrthoDB" id="3255824at2759"/>
<dbReference type="SUPFAM" id="SSF56672">
    <property type="entry name" value="DNA/RNA polymerases"/>
    <property type="match status" value="1"/>
</dbReference>
<dbReference type="InterPro" id="IPR043502">
    <property type="entry name" value="DNA/RNA_pol_sf"/>
</dbReference>
<feature type="region of interest" description="Disordered" evidence="2">
    <location>
        <begin position="1"/>
        <end position="98"/>
    </location>
</feature>
<dbReference type="InterPro" id="IPR011010">
    <property type="entry name" value="DNA_brk_join_enz"/>
</dbReference>
<dbReference type="Gene3D" id="1.10.443.10">
    <property type="entry name" value="Intergrase catalytic core"/>
    <property type="match status" value="1"/>
</dbReference>
<name>A0A8H5D8K9_9AGAR</name>
<feature type="compositionally biased region" description="Polar residues" evidence="2">
    <location>
        <begin position="63"/>
        <end position="88"/>
    </location>
</feature>
<dbReference type="Proteomes" id="UP000518752">
    <property type="component" value="Unassembled WGS sequence"/>
</dbReference>
<dbReference type="PANTHER" id="PTHR34605">
    <property type="entry name" value="PHAGE_INTEGRASE DOMAIN-CONTAINING PROTEIN"/>
    <property type="match status" value="1"/>
</dbReference>
<feature type="compositionally biased region" description="Low complexity" evidence="2">
    <location>
        <begin position="1"/>
        <end position="12"/>
    </location>
</feature>
<evidence type="ECO:0000313" key="4">
    <source>
        <dbReference type="Proteomes" id="UP000518752"/>
    </source>
</evidence>
<reference evidence="3 4" key="1">
    <citation type="journal article" date="2020" name="ISME J.">
        <title>Uncovering the hidden diversity of litter-decomposition mechanisms in mushroom-forming fungi.</title>
        <authorList>
            <person name="Floudas D."/>
            <person name="Bentzer J."/>
            <person name="Ahren D."/>
            <person name="Johansson T."/>
            <person name="Persson P."/>
            <person name="Tunlid A."/>
        </authorList>
    </citation>
    <scope>NUCLEOTIDE SEQUENCE [LARGE SCALE GENOMIC DNA]</scope>
    <source>
        <strain evidence="3 4">CBS 406.79</strain>
    </source>
</reference>
<dbReference type="InterPro" id="IPR013762">
    <property type="entry name" value="Integrase-like_cat_sf"/>
</dbReference>
<dbReference type="GO" id="GO:0015074">
    <property type="term" value="P:DNA integration"/>
    <property type="evidence" value="ECO:0007669"/>
    <property type="project" value="InterPro"/>
</dbReference>
<proteinExistence type="predicted"/>
<dbReference type="EMBL" id="JAACJN010000249">
    <property type="protein sequence ID" value="KAF5355594.1"/>
    <property type="molecule type" value="Genomic_DNA"/>
</dbReference>
<evidence type="ECO:0000256" key="2">
    <source>
        <dbReference type="SAM" id="MobiDB-lite"/>
    </source>
</evidence>
<evidence type="ECO:0000256" key="1">
    <source>
        <dbReference type="ARBA" id="ARBA00023172"/>
    </source>
</evidence>
<keyword evidence="1" id="KW-0233">DNA recombination</keyword>
<accession>A0A8H5D8K9</accession>
<sequence length="1413" mass="153703">MSNTTPPSDQPSNGPPPHLGSIRMPGSTSSASPFSIANITGSSSVLPYRPFSSRDPNPPYSAIVTSASHPANTETRSPRSSTLDSSAPSEKPSLHPPVQRNLQAFGFTPKKPIPKAPSAPPAKNMPFMGSLDPSQQAFAAEIASAIELGIRSATGGNHVIAPRKPVVTTPVIVKGSIGNPFDIGESSHLPYLPLFVVAVPLWLPLLSCDRRAIVASVFRALVAAVSAPLWLPFPCPCGFCFRALVAFVSVPLWHLFLCACGLRCQARSLITVPSDIPKKVLHLVRGYDYVPLTYLQMKNRSNSTSTSTSISFDAISGSLVAAEAHASRAGELDIPHVEWRSCLELLASTVAEVHGDDIGSLWNSHVSNCINIGHALSFKIAMAYDADFHRAVASHRSLDISVYDYHRLNLVRSKLAHEEGLKSPSAAVISSSNTRTSKPARARPLPYQKPSGRCFRCGATGCRPSSCSAERTIAGRPCAKLAGDARLFASTLRERPPAPVRNVLALTSAPSVELPSMAQVLAPEASDPRTVVSPIIPEVLVETLVSFDLLDDWTHIVDGVSNGFDVGYQIYIKLHHRRTSRWSVLASVYPNELEALIGPFRTSPLGLVPKPGSNSFRLVQDMSYPQNSDVPSVNAQLNSDDFPTEWGTFADTAELILSLPEGCKAATFDISAAYRITPVFPAQQNSLCLYWDNMVYVDRAVCFGLSTSAGVFGSIADMLVAIYKKWGVCGLLKWVDDFFAIRFPDQSWTEEEFVALTVHWFSLGLSSEGGFNAASKIGVRCGNPKGLENPGCTFFGITSTFASREIDPYFVYLPSNPTIYFVFRCIRSVISLLFSQTQCAQFCGCRYLMDTLVTRNSPKRNALVSPGPIDLGWWGDASSLYGVAIVVGDYWAVWTWAPGFKVGPKCDNTPRPSRLQAKVVNISASFGQFGGCRLFEERKVKKSISERDTKEDIYIVGSSFSPGFSRTRRFLGQHLRSSVSGRYSSLSGEISSHLQGLVYPTSPTSCGQTQASIFAYPVIRAQRIVPSITPGSDRVVEDISSLVLQPSPLRPDCAAGERMFKWKGISSPPNPVLDVPVLLYLHQLATSNSLGDPGSVGSALRKYHIFCDVFSVAEKDRIPASPPLLHSFALWAATDPDPSDPAFPCNIPWETVAVDTVLKYLSGICAWHLAQGWRPPLSENDFATIRFSLRGLARIQGTRRLKPPRPPITIPMMRALRLSLNLEDGFDACLWAACTCAFWGLMRWGEVSVRSRSSFSPNSSITRADAHLLVDSLGKEYIRLDLPKAKTAEPGRSQSVFLPTGGDLCPAAALINLERVVPASGRDPLFSWKDNSGSIRPLVRKSSLSRVNSVLASMGWGNAFGHSFRIGGASYLLAQGVSPEIVCIAGRWRSLAYELYIRSFQDIFSKHISCVMS</sequence>
<dbReference type="SUPFAM" id="SSF56349">
    <property type="entry name" value="DNA breaking-rejoining enzymes"/>
    <property type="match status" value="1"/>
</dbReference>
<evidence type="ECO:0000313" key="3">
    <source>
        <dbReference type="EMBL" id="KAF5355594.1"/>
    </source>
</evidence>
<feature type="compositionally biased region" description="Polar residues" evidence="2">
    <location>
        <begin position="26"/>
        <end position="45"/>
    </location>
</feature>
<evidence type="ECO:0008006" key="5">
    <source>
        <dbReference type="Google" id="ProtNLM"/>
    </source>
</evidence>
<gene>
    <name evidence="3" type="ORF">D9757_012826</name>
</gene>
<dbReference type="PANTHER" id="PTHR34605:SF3">
    <property type="entry name" value="P CELL-TYPE AGGLUTINATION PROTEIN MAP4-LIKE-RELATED"/>
    <property type="match status" value="1"/>
</dbReference>
<organism evidence="3 4">
    <name type="scientific">Collybiopsis confluens</name>
    <dbReference type="NCBI Taxonomy" id="2823264"/>
    <lineage>
        <taxon>Eukaryota</taxon>
        <taxon>Fungi</taxon>
        <taxon>Dikarya</taxon>
        <taxon>Basidiomycota</taxon>
        <taxon>Agaricomycotina</taxon>
        <taxon>Agaricomycetes</taxon>
        <taxon>Agaricomycetidae</taxon>
        <taxon>Agaricales</taxon>
        <taxon>Marasmiineae</taxon>
        <taxon>Omphalotaceae</taxon>
        <taxon>Collybiopsis</taxon>
    </lineage>
</organism>